<comment type="caution">
    <text evidence="2">The sequence shown here is derived from an EMBL/GenBank/DDBJ whole genome shotgun (WGS) entry which is preliminary data.</text>
</comment>
<evidence type="ECO:0000313" key="3">
    <source>
        <dbReference type="Proteomes" id="UP001211907"/>
    </source>
</evidence>
<protein>
    <submittedName>
        <fullName evidence="2">Uncharacterized protein</fullName>
    </submittedName>
</protein>
<gene>
    <name evidence="2" type="ORF">HK100_004583</name>
</gene>
<evidence type="ECO:0000256" key="1">
    <source>
        <dbReference type="SAM" id="Phobius"/>
    </source>
</evidence>
<keyword evidence="1" id="KW-0472">Membrane</keyword>
<reference evidence="2" key="1">
    <citation type="submission" date="2020-05" db="EMBL/GenBank/DDBJ databases">
        <title>Phylogenomic resolution of chytrid fungi.</title>
        <authorList>
            <person name="Stajich J.E."/>
            <person name="Amses K."/>
            <person name="Simmons R."/>
            <person name="Seto K."/>
            <person name="Myers J."/>
            <person name="Bonds A."/>
            <person name="Quandt C.A."/>
            <person name="Barry K."/>
            <person name="Liu P."/>
            <person name="Grigoriev I."/>
            <person name="Longcore J.E."/>
            <person name="James T.Y."/>
        </authorList>
    </citation>
    <scope>NUCLEOTIDE SEQUENCE</scope>
    <source>
        <strain evidence="2">JEL0513</strain>
    </source>
</reference>
<keyword evidence="1" id="KW-1133">Transmembrane helix</keyword>
<name>A0AAD5XDS4_9FUNG</name>
<keyword evidence="3" id="KW-1185">Reference proteome</keyword>
<accession>A0AAD5XDS4</accession>
<proteinExistence type="predicted"/>
<dbReference type="EMBL" id="JADGJH010002239">
    <property type="protein sequence ID" value="KAJ3101169.1"/>
    <property type="molecule type" value="Genomic_DNA"/>
</dbReference>
<dbReference type="AlphaFoldDB" id="A0AAD5XDS4"/>
<organism evidence="2 3">
    <name type="scientific">Physocladia obscura</name>
    <dbReference type="NCBI Taxonomy" id="109957"/>
    <lineage>
        <taxon>Eukaryota</taxon>
        <taxon>Fungi</taxon>
        <taxon>Fungi incertae sedis</taxon>
        <taxon>Chytridiomycota</taxon>
        <taxon>Chytridiomycota incertae sedis</taxon>
        <taxon>Chytridiomycetes</taxon>
        <taxon>Chytridiales</taxon>
        <taxon>Chytriomycetaceae</taxon>
        <taxon>Physocladia</taxon>
    </lineage>
</organism>
<keyword evidence="1" id="KW-0812">Transmembrane</keyword>
<dbReference type="Proteomes" id="UP001211907">
    <property type="component" value="Unassembled WGS sequence"/>
</dbReference>
<sequence>MYIISDNRTHIGSEVKYVSNEALSTKGLAAKKRISNFQFGRFGKMHLPAITSLLLLLFALKATALGLYEPADGKVIWGAWVDSAVAGTPNSYLTAGGDSPTLFDKRLGQNAGVFHLSQNLPLSISPFDGSQLTANLSLIEATKTDAILFLTVYPTSFSDYTDEDIAALAYQLSNITDPTLSSRRVLLR</sequence>
<feature type="transmembrane region" description="Helical" evidence="1">
    <location>
        <begin position="45"/>
        <end position="68"/>
    </location>
</feature>
<evidence type="ECO:0000313" key="2">
    <source>
        <dbReference type="EMBL" id="KAJ3101169.1"/>
    </source>
</evidence>